<evidence type="ECO:0008006" key="5">
    <source>
        <dbReference type="Google" id="ProtNLM"/>
    </source>
</evidence>
<feature type="transmembrane region" description="Helical" evidence="2">
    <location>
        <begin position="73"/>
        <end position="95"/>
    </location>
</feature>
<keyword evidence="2" id="KW-0812">Transmembrane</keyword>
<reference evidence="3" key="1">
    <citation type="submission" date="2020-10" db="EMBL/GenBank/DDBJ databases">
        <title>Taxonomic study of unclassified bacteria belonging to the class Ktedonobacteria.</title>
        <authorList>
            <person name="Yabe S."/>
            <person name="Wang C.M."/>
            <person name="Zheng Y."/>
            <person name="Sakai Y."/>
            <person name="Cavaletti L."/>
            <person name="Monciardini P."/>
            <person name="Donadio S."/>
        </authorList>
    </citation>
    <scope>NUCLEOTIDE SEQUENCE</scope>
    <source>
        <strain evidence="3">SOSP1-1</strain>
    </source>
</reference>
<keyword evidence="2" id="KW-1133">Transmembrane helix</keyword>
<proteinExistence type="predicted"/>
<feature type="compositionally biased region" description="Low complexity" evidence="1">
    <location>
        <begin position="1"/>
        <end position="10"/>
    </location>
</feature>
<dbReference type="AlphaFoldDB" id="A0A8J3I470"/>
<comment type="caution">
    <text evidence="3">The sequence shown here is derived from an EMBL/GenBank/DDBJ whole genome shotgun (WGS) entry which is preliminary data.</text>
</comment>
<organism evidence="3 4">
    <name type="scientific">Ktedonospora formicarum</name>
    <dbReference type="NCBI Taxonomy" id="2778364"/>
    <lineage>
        <taxon>Bacteria</taxon>
        <taxon>Bacillati</taxon>
        <taxon>Chloroflexota</taxon>
        <taxon>Ktedonobacteria</taxon>
        <taxon>Ktedonobacterales</taxon>
        <taxon>Ktedonobacteraceae</taxon>
        <taxon>Ktedonospora</taxon>
    </lineage>
</organism>
<evidence type="ECO:0000256" key="2">
    <source>
        <dbReference type="SAM" id="Phobius"/>
    </source>
</evidence>
<protein>
    <recommendedName>
        <fullName evidence="5">DUF4352 domain-containing protein</fullName>
    </recommendedName>
</protein>
<accession>A0A8J3I470</accession>
<gene>
    <name evidence="3" type="ORF">KSX_32720</name>
</gene>
<feature type="region of interest" description="Disordered" evidence="1">
    <location>
        <begin position="1"/>
        <end position="32"/>
    </location>
</feature>
<keyword evidence="4" id="KW-1185">Reference proteome</keyword>
<dbReference type="EMBL" id="BNJF01000001">
    <property type="protein sequence ID" value="GHO45109.1"/>
    <property type="molecule type" value="Genomic_DNA"/>
</dbReference>
<keyword evidence="2" id="KW-0472">Membrane</keyword>
<name>A0A8J3I470_9CHLR</name>
<evidence type="ECO:0000313" key="4">
    <source>
        <dbReference type="Proteomes" id="UP000612362"/>
    </source>
</evidence>
<evidence type="ECO:0000256" key="1">
    <source>
        <dbReference type="SAM" id="MobiDB-lite"/>
    </source>
</evidence>
<dbReference type="Proteomes" id="UP000612362">
    <property type="component" value="Unassembled WGS sequence"/>
</dbReference>
<sequence length="379" mass="41305">MQAPTPSDVPYTPPPATSDPYNSGVGYNPYSGPGAPLPPTNYGANPYGASMPGYAPTPGSYGYAPPKKKTSPWLVVGLVILVVVLLLCGGGFWGFSKLLGVGSSDGQANLNPKGINFKYSGVNMTVTSLAQAKTFDDDSYIYESSTGSTRYVRVNLHEAYPESNGRRVYYFVSYTSGFKLMTADNKSIKPLQEKYYTSGSAGQSRENWLDFKVDKAVEDLSQLVLKVGNEGTGEMVMSIPLKDNPDLSKYNDKAITPNKAFSYAGMSWTLKNASQSYSFAGKQAQDGQVFVTISLVANNPTENSYYMSDFVLLIGPDNSKVDPDLYSDLSQFYVIEPHDTNVEGFAMYQIKASPTGQYGLYFLPGRNNAWPAQTLTLQF</sequence>
<evidence type="ECO:0000313" key="3">
    <source>
        <dbReference type="EMBL" id="GHO45109.1"/>
    </source>
</evidence>